<dbReference type="PANTHER" id="PTHR24148">
    <property type="entry name" value="ANKYRIN REPEAT DOMAIN-CONTAINING PROTEIN 39 HOMOLOG-RELATED"/>
    <property type="match status" value="1"/>
</dbReference>
<comment type="caution">
    <text evidence="1">The sequence shown here is derived from an EMBL/GenBank/DDBJ whole genome shotgun (WGS) entry which is preliminary data.</text>
</comment>
<reference evidence="1 2" key="1">
    <citation type="submission" date="2023-01" db="EMBL/GenBank/DDBJ databases">
        <title>Analysis of 21 Apiospora genomes using comparative genomics revels a genus with tremendous synthesis potential of carbohydrate active enzymes and secondary metabolites.</title>
        <authorList>
            <person name="Sorensen T."/>
        </authorList>
    </citation>
    <scope>NUCLEOTIDE SEQUENCE [LARGE SCALE GENOMIC DNA]</scope>
    <source>
        <strain evidence="1 2">CBS 135458</strain>
    </source>
</reference>
<dbReference type="GeneID" id="92098762"/>
<dbReference type="Proteomes" id="UP001480595">
    <property type="component" value="Unassembled WGS sequence"/>
</dbReference>
<name>A0ABR1T6A3_9PEZI</name>
<proteinExistence type="predicted"/>
<keyword evidence="2" id="KW-1185">Reference proteome</keyword>
<evidence type="ECO:0000313" key="2">
    <source>
        <dbReference type="Proteomes" id="UP001480595"/>
    </source>
</evidence>
<dbReference type="InterPro" id="IPR052895">
    <property type="entry name" value="HetReg/Transcr_Mod"/>
</dbReference>
<gene>
    <name evidence="1" type="ORF">PG994_014290</name>
</gene>
<sequence>MLDQTIPGCMESETGKDAFWRTVNLDCRIIHYHPGLTLNNNPRDRRRRLNRPDSLVPPRDAAATKRLIDAMEKQIEYGETALSGRRFFVTEQGHMGIGPPTLKTGDEVCVLLGGEVPFVLRPVGERGTFKLVGQCYTHGFMDGEAVQGERGNEFAKFVLE</sequence>
<protein>
    <submittedName>
        <fullName evidence="1">Heterokaryon incompatibility protein-domain-containing protein</fullName>
    </submittedName>
</protein>
<organism evidence="1 2">
    <name type="scientific">Apiospora phragmitis</name>
    <dbReference type="NCBI Taxonomy" id="2905665"/>
    <lineage>
        <taxon>Eukaryota</taxon>
        <taxon>Fungi</taxon>
        <taxon>Dikarya</taxon>
        <taxon>Ascomycota</taxon>
        <taxon>Pezizomycotina</taxon>
        <taxon>Sordariomycetes</taxon>
        <taxon>Xylariomycetidae</taxon>
        <taxon>Amphisphaeriales</taxon>
        <taxon>Apiosporaceae</taxon>
        <taxon>Apiospora</taxon>
    </lineage>
</organism>
<dbReference type="RefSeq" id="XP_066708828.1">
    <property type="nucleotide sequence ID" value="XM_066865699.1"/>
</dbReference>
<dbReference type="PANTHER" id="PTHR24148:SF64">
    <property type="entry name" value="HETEROKARYON INCOMPATIBILITY DOMAIN-CONTAINING PROTEIN"/>
    <property type="match status" value="1"/>
</dbReference>
<accession>A0ABR1T6A3</accession>
<evidence type="ECO:0000313" key="1">
    <source>
        <dbReference type="EMBL" id="KAK8041283.1"/>
    </source>
</evidence>
<dbReference type="EMBL" id="JAQQWL010000015">
    <property type="protein sequence ID" value="KAK8041283.1"/>
    <property type="molecule type" value="Genomic_DNA"/>
</dbReference>
<dbReference type="Pfam" id="PF26639">
    <property type="entry name" value="Het-6_barrel"/>
    <property type="match status" value="1"/>
</dbReference>